<dbReference type="Proteomes" id="UP001152562">
    <property type="component" value="Unassembled WGS sequence"/>
</dbReference>
<sequence length="432" mass="51028">MSIIKKVLPLLSFIIIFRFYQCYGIKSDIRHHLSTRTPYRIKCNKDDFKIKFPNCKAHKIWMLLRHGSRLPSAKDIVGAQTVLQNLKYEVLLQHKMGKGFLNKEQLQTFEHWTCDMPVEEEKYLTLEGQDEMVLLAERTHKRFPNIVKQKYDNNSFQFRYTATQRTQQSAKYFSIGLFDKNNAHNVVFEPALKVDNTLRFYKDCDRWKKEVKKNPETFKEQKLYGISKEMNETLANVSKYLGLDRVLSLDVVSLMYKICGYETSWHKHFASPWCCPFDATSIQRLEYYYDLKHYWSDGYGHNLTSRPACMLLKHMFHTLRNESRNATFLFAHSGTLLKFLAHLQLYKPKSHLRGDYVDDDRTWRASNIDCFASNIAFVMYKCKDGDKILTLHQERVIKLPMCDKELCPLTLLEEYFHNSIHNCNHADICNVS</sequence>
<keyword evidence="1" id="KW-0378">Hydrolase</keyword>
<evidence type="ECO:0000256" key="3">
    <source>
        <dbReference type="PIRSR" id="PIRSR000894-2"/>
    </source>
</evidence>
<protein>
    <recommendedName>
        <fullName evidence="6">2,3-bisphosphoglycerate 3-phosphatase</fullName>
    </recommendedName>
</protein>
<dbReference type="PIRSF" id="PIRSF000894">
    <property type="entry name" value="Acid_phosphatase"/>
    <property type="match status" value="1"/>
</dbReference>
<organism evidence="4 5">
    <name type="scientific">Pieris brassicae</name>
    <name type="common">White butterfly</name>
    <name type="synonym">Large white butterfly</name>
    <dbReference type="NCBI Taxonomy" id="7116"/>
    <lineage>
        <taxon>Eukaryota</taxon>
        <taxon>Metazoa</taxon>
        <taxon>Ecdysozoa</taxon>
        <taxon>Arthropoda</taxon>
        <taxon>Hexapoda</taxon>
        <taxon>Insecta</taxon>
        <taxon>Pterygota</taxon>
        <taxon>Neoptera</taxon>
        <taxon>Endopterygota</taxon>
        <taxon>Lepidoptera</taxon>
        <taxon>Glossata</taxon>
        <taxon>Ditrysia</taxon>
        <taxon>Papilionoidea</taxon>
        <taxon>Pieridae</taxon>
        <taxon>Pierinae</taxon>
        <taxon>Pieris</taxon>
    </lineage>
</organism>
<evidence type="ECO:0008006" key="6">
    <source>
        <dbReference type="Google" id="ProtNLM"/>
    </source>
</evidence>
<gene>
    <name evidence="4" type="ORF">PIBRA_LOCUS13009</name>
</gene>
<keyword evidence="5" id="KW-1185">Reference proteome</keyword>
<dbReference type="AlphaFoldDB" id="A0A9P0TTQ2"/>
<dbReference type="GO" id="GO:0003993">
    <property type="term" value="F:acid phosphatase activity"/>
    <property type="evidence" value="ECO:0007669"/>
    <property type="project" value="TreeGrafter"/>
</dbReference>
<dbReference type="Gene3D" id="3.40.50.1240">
    <property type="entry name" value="Phosphoglycerate mutase-like"/>
    <property type="match status" value="1"/>
</dbReference>
<keyword evidence="3" id="KW-1015">Disulfide bond</keyword>
<feature type="disulfide bond" evidence="3">
    <location>
        <begin position="55"/>
        <end position="382"/>
    </location>
</feature>
<reference evidence="4" key="1">
    <citation type="submission" date="2022-05" db="EMBL/GenBank/DDBJ databases">
        <authorList>
            <person name="Okamura Y."/>
        </authorList>
    </citation>
    <scope>NUCLEOTIDE SEQUENCE</scope>
</reference>
<feature type="disulfide bond" evidence="3">
    <location>
        <begin position="259"/>
        <end position="274"/>
    </location>
</feature>
<dbReference type="InterPro" id="IPR016274">
    <property type="entry name" value="Histidine_acid_Pase_euk"/>
</dbReference>
<dbReference type="SUPFAM" id="SSF53254">
    <property type="entry name" value="Phosphoglycerate mutase-like"/>
    <property type="match status" value="1"/>
</dbReference>
<accession>A0A9P0TTQ2</accession>
<dbReference type="InterPro" id="IPR000560">
    <property type="entry name" value="His_Pase_clade-2"/>
</dbReference>
<evidence type="ECO:0000256" key="2">
    <source>
        <dbReference type="ARBA" id="ARBA00023180"/>
    </source>
</evidence>
<dbReference type="OrthoDB" id="6509975at2759"/>
<evidence type="ECO:0000313" key="4">
    <source>
        <dbReference type="EMBL" id="CAH4037310.1"/>
    </source>
</evidence>
<evidence type="ECO:0000256" key="1">
    <source>
        <dbReference type="ARBA" id="ARBA00022801"/>
    </source>
</evidence>
<name>A0A9P0TTQ2_PIEBR</name>
<dbReference type="GO" id="GO:0052745">
    <property type="term" value="F:inositol phosphate phosphatase activity"/>
    <property type="evidence" value="ECO:0007669"/>
    <property type="project" value="TreeGrafter"/>
</dbReference>
<dbReference type="EMBL" id="CALOZG010000085">
    <property type="protein sequence ID" value="CAH4037310.1"/>
    <property type="molecule type" value="Genomic_DNA"/>
</dbReference>
<dbReference type="CDD" id="cd07061">
    <property type="entry name" value="HP_HAP_like"/>
    <property type="match status" value="1"/>
</dbReference>
<evidence type="ECO:0000313" key="5">
    <source>
        <dbReference type="Proteomes" id="UP001152562"/>
    </source>
</evidence>
<proteinExistence type="predicted"/>
<keyword evidence="2" id="KW-0325">Glycoprotein</keyword>
<dbReference type="InterPro" id="IPR029033">
    <property type="entry name" value="His_PPase_superfam"/>
</dbReference>
<dbReference type="Pfam" id="PF00328">
    <property type="entry name" value="His_Phos_2"/>
    <property type="match status" value="1"/>
</dbReference>
<dbReference type="PANTHER" id="PTHR20963">
    <property type="entry name" value="MULTIPLE INOSITOL POLYPHOSPHATE PHOSPHATASE-RELATED"/>
    <property type="match status" value="1"/>
</dbReference>
<comment type="caution">
    <text evidence="4">The sequence shown here is derived from an EMBL/GenBank/DDBJ whole genome shotgun (WGS) entry which is preliminary data.</text>
</comment>
<dbReference type="PANTHER" id="PTHR20963:SF51">
    <property type="entry name" value="MULTIPLE INOSITOL POLYPHOSPHATE PHOSPHATASE 1"/>
    <property type="match status" value="1"/>
</dbReference>